<dbReference type="KEGG" id="gaw:V144x_03830"/>
<dbReference type="InterPro" id="IPR032675">
    <property type="entry name" value="LRR_dom_sf"/>
</dbReference>
<dbReference type="Proteomes" id="UP000318704">
    <property type="component" value="Chromosome"/>
</dbReference>
<evidence type="ECO:0000313" key="2">
    <source>
        <dbReference type="Proteomes" id="UP000318704"/>
    </source>
</evidence>
<dbReference type="Gene3D" id="3.80.10.10">
    <property type="entry name" value="Ribonuclease Inhibitor"/>
    <property type="match status" value="2"/>
</dbReference>
<dbReference type="AlphaFoldDB" id="A0A517VPM6"/>
<evidence type="ECO:0000313" key="1">
    <source>
        <dbReference type="EMBL" id="QDT94949.1"/>
    </source>
</evidence>
<reference evidence="1 2" key="1">
    <citation type="submission" date="2019-03" db="EMBL/GenBank/DDBJ databases">
        <title>Deep-cultivation of Planctomycetes and their phenomic and genomic characterization uncovers novel biology.</title>
        <authorList>
            <person name="Wiegand S."/>
            <person name="Jogler M."/>
            <person name="Boedeker C."/>
            <person name="Pinto D."/>
            <person name="Vollmers J."/>
            <person name="Rivas-Marin E."/>
            <person name="Kohn T."/>
            <person name="Peeters S.H."/>
            <person name="Heuer A."/>
            <person name="Rast P."/>
            <person name="Oberbeckmann S."/>
            <person name="Bunk B."/>
            <person name="Jeske O."/>
            <person name="Meyerdierks A."/>
            <person name="Storesund J.E."/>
            <person name="Kallscheuer N."/>
            <person name="Luecker S."/>
            <person name="Lage O.M."/>
            <person name="Pohl T."/>
            <person name="Merkel B.J."/>
            <person name="Hornburger P."/>
            <person name="Mueller R.-W."/>
            <person name="Bruemmer F."/>
            <person name="Labrenz M."/>
            <person name="Spormann A.M."/>
            <person name="Op den Camp H."/>
            <person name="Overmann J."/>
            <person name="Amann R."/>
            <person name="Jetten M.S.M."/>
            <person name="Mascher T."/>
            <person name="Medema M.H."/>
            <person name="Devos D.P."/>
            <person name="Kaster A.-K."/>
            <person name="Ovreas L."/>
            <person name="Rohde M."/>
            <person name="Galperin M.Y."/>
            <person name="Jogler C."/>
        </authorList>
    </citation>
    <scope>NUCLEOTIDE SEQUENCE [LARGE SCALE GENOMIC DNA]</scope>
    <source>
        <strain evidence="1 2">V144</strain>
    </source>
</reference>
<sequence>MFRQLILPTAVVVIALAGIGTFLVNTEKSNNAIAEKKTTISSLSELQPDSALKEQEQQLIDINLILASRVPGIANGIPQQAQQAATPWLDPALDDIYQQLENSKLSIRFPYDEETFAIWVGNPYKVVKGKKVYQHSEVLKKAIPLINQIPFPVRIWFYGTRDQSNPELGECIEALADITNLGGIKFSYCRINERGCAALRTLPNLTNLEILRSSLNDAGFNQIVQNKKLRRLHTTFGTQKISSKTVEKVTELPELQNLKLIVSLDPQSAASFWKKLAACKNLVDLEVDCGSVTRKIMVDFLKKGDHKKLQKWKIYGVFPRKELANALALAPNLEELHFPSGSLSDTSYLLEQLSKHHPHMKSLSIGWSGGENFLKGDEARTALSQLARFPHLETFFVPIFLPDPEALQPLTRLRYLESFYCKNLNLNQATLLELAQMPSLRKLTVDSLEFGQEAGHLLPWLSNVKQIEINNPTTLTDKRLSLLATMPRLTELKWCDIGIKEPIPLTDTARSRFQYINFNVCEK</sequence>
<organism evidence="1 2">
    <name type="scientific">Gimesia aquarii</name>
    <dbReference type="NCBI Taxonomy" id="2527964"/>
    <lineage>
        <taxon>Bacteria</taxon>
        <taxon>Pseudomonadati</taxon>
        <taxon>Planctomycetota</taxon>
        <taxon>Planctomycetia</taxon>
        <taxon>Planctomycetales</taxon>
        <taxon>Planctomycetaceae</taxon>
        <taxon>Gimesia</taxon>
    </lineage>
</organism>
<gene>
    <name evidence="1" type="ORF">V144x_03830</name>
</gene>
<dbReference type="RefSeq" id="WP_144980531.1">
    <property type="nucleotide sequence ID" value="NZ_CP037920.1"/>
</dbReference>
<accession>A0A517VPM6</accession>
<dbReference type="EMBL" id="CP037920">
    <property type="protein sequence ID" value="QDT94949.1"/>
    <property type="molecule type" value="Genomic_DNA"/>
</dbReference>
<dbReference type="SUPFAM" id="SSF52047">
    <property type="entry name" value="RNI-like"/>
    <property type="match status" value="1"/>
</dbReference>
<proteinExistence type="predicted"/>
<name>A0A517VPM6_9PLAN</name>
<protein>
    <recommendedName>
        <fullName evidence="3">Leucine Rich repeats (2 copies)</fullName>
    </recommendedName>
</protein>
<evidence type="ECO:0008006" key="3">
    <source>
        <dbReference type="Google" id="ProtNLM"/>
    </source>
</evidence>